<sequence>MFSFFQASDYSNFVPQKNVNAFNVRTGQGIMLNLNSGYEALETHGLRTCVAFALICPSQELALLVHFFHPDQIKNNLSNIVKQFLEESKNEPIICHIAGGRSFFSISEDMCELLKKYVQEHLSGSNLKLRLNAPIIAQDDDTFSLLANLKTGDSSVYLTQHISQEEYEVSNDKVDFVNLVSKPQTQINFK</sequence>
<gene>
    <name evidence="1" type="ORF">Llon_2162</name>
</gene>
<accession>A0A0W0VHH1</accession>
<name>A0A0W0VHH1_9GAMM</name>
<proteinExistence type="predicted"/>
<dbReference type="STRING" id="45068.Llon_2162"/>
<comment type="caution">
    <text evidence="1">The sequence shown here is derived from an EMBL/GenBank/DDBJ whole genome shotgun (WGS) entry which is preliminary data.</text>
</comment>
<dbReference type="EMBL" id="LNYK01000034">
    <property type="protein sequence ID" value="KTD19582.1"/>
    <property type="molecule type" value="Genomic_DNA"/>
</dbReference>
<evidence type="ECO:0000313" key="1">
    <source>
        <dbReference type="EMBL" id="KTD19582.1"/>
    </source>
</evidence>
<dbReference type="OrthoDB" id="5637517at2"/>
<dbReference type="AlphaFoldDB" id="A0A0W0VHH1"/>
<dbReference type="PATRIC" id="fig|45068.5.peg.2353"/>
<reference evidence="1 2" key="1">
    <citation type="submission" date="2015-11" db="EMBL/GenBank/DDBJ databases">
        <title>Genomic analysis of 38 Legionella species identifies large and diverse effector repertoires.</title>
        <authorList>
            <person name="Burstein D."/>
            <person name="Amaro F."/>
            <person name="Zusman T."/>
            <person name="Lifshitz Z."/>
            <person name="Cohen O."/>
            <person name="Gilbert J.A."/>
            <person name="Pupko T."/>
            <person name="Shuman H.A."/>
            <person name="Segal G."/>
        </authorList>
    </citation>
    <scope>NUCLEOTIDE SEQUENCE [LARGE SCALE GENOMIC DNA]</scope>
    <source>
        <strain evidence="1 2">ATCC 49505</strain>
    </source>
</reference>
<dbReference type="RefSeq" id="WP_058530134.1">
    <property type="nucleotide sequence ID" value="NZ_CAAAHZ010000002.1"/>
</dbReference>
<dbReference type="Proteomes" id="UP000054997">
    <property type="component" value="Unassembled WGS sequence"/>
</dbReference>
<keyword evidence="2" id="KW-1185">Reference proteome</keyword>
<evidence type="ECO:0000313" key="2">
    <source>
        <dbReference type="Proteomes" id="UP000054997"/>
    </source>
</evidence>
<organism evidence="1 2">
    <name type="scientific">Legionella londiniensis</name>
    <dbReference type="NCBI Taxonomy" id="45068"/>
    <lineage>
        <taxon>Bacteria</taxon>
        <taxon>Pseudomonadati</taxon>
        <taxon>Pseudomonadota</taxon>
        <taxon>Gammaproteobacteria</taxon>
        <taxon>Legionellales</taxon>
        <taxon>Legionellaceae</taxon>
        <taxon>Legionella</taxon>
    </lineage>
</organism>
<protein>
    <submittedName>
        <fullName evidence="1">Uncharacterized protein</fullName>
    </submittedName>
</protein>